<evidence type="ECO:0000313" key="3">
    <source>
        <dbReference type="EMBL" id="MBB3039420.1"/>
    </source>
</evidence>
<reference evidence="3 4" key="1">
    <citation type="submission" date="2020-08" db="EMBL/GenBank/DDBJ databases">
        <title>Sequencing the genomes of 1000 actinobacteria strains.</title>
        <authorList>
            <person name="Klenk H.-P."/>
        </authorList>
    </citation>
    <scope>NUCLEOTIDE SEQUENCE [LARGE SCALE GENOMIC DNA]</scope>
    <source>
        <strain evidence="3 4">DSM 45258</strain>
    </source>
</reference>
<evidence type="ECO:0000256" key="2">
    <source>
        <dbReference type="SAM" id="Phobius"/>
    </source>
</evidence>
<feature type="compositionally biased region" description="Basic and acidic residues" evidence="1">
    <location>
        <begin position="36"/>
        <end position="48"/>
    </location>
</feature>
<keyword evidence="2" id="KW-0812">Transmembrane</keyword>
<keyword evidence="2" id="KW-0472">Membrane</keyword>
<dbReference type="EMBL" id="JACHWS010000003">
    <property type="protein sequence ID" value="MBB3039420.1"/>
    <property type="molecule type" value="Genomic_DNA"/>
</dbReference>
<evidence type="ECO:0000256" key="1">
    <source>
        <dbReference type="SAM" id="MobiDB-lite"/>
    </source>
</evidence>
<accession>A0A839RS85</accession>
<evidence type="ECO:0000313" key="4">
    <source>
        <dbReference type="Proteomes" id="UP000567922"/>
    </source>
</evidence>
<keyword evidence="4" id="KW-1185">Reference proteome</keyword>
<gene>
    <name evidence="3" type="ORF">FHU29_003889</name>
</gene>
<organism evidence="3 4">
    <name type="scientific">Hoyosella altamirensis</name>
    <dbReference type="NCBI Taxonomy" id="616997"/>
    <lineage>
        <taxon>Bacteria</taxon>
        <taxon>Bacillati</taxon>
        <taxon>Actinomycetota</taxon>
        <taxon>Actinomycetes</taxon>
        <taxon>Mycobacteriales</taxon>
        <taxon>Hoyosellaceae</taxon>
        <taxon>Hoyosella</taxon>
    </lineage>
</organism>
<dbReference type="Proteomes" id="UP000567922">
    <property type="component" value="Unassembled WGS sequence"/>
</dbReference>
<comment type="caution">
    <text evidence="3">The sequence shown here is derived from an EMBL/GenBank/DDBJ whole genome shotgun (WGS) entry which is preliminary data.</text>
</comment>
<feature type="region of interest" description="Disordered" evidence="1">
    <location>
        <begin position="92"/>
        <end position="210"/>
    </location>
</feature>
<dbReference type="RefSeq" id="WP_183377604.1">
    <property type="nucleotide sequence ID" value="NZ_JACHWS010000003.1"/>
</dbReference>
<dbReference type="AlphaFoldDB" id="A0A839RS85"/>
<feature type="region of interest" description="Disordered" evidence="1">
    <location>
        <begin position="26"/>
        <end position="48"/>
    </location>
</feature>
<protein>
    <submittedName>
        <fullName evidence="3">Uncharacterized protein</fullName>
    </submittedName>
</protein>
<feature type="compositionally biased region" description="Polar residues" evidence="1">
    <location>
        <begin position="96"/>
        <end position="106"/>
    </location>
</feature>
<feature type="transmembrane region" description="Helical" evidence="2">
    <location>
        <begin position="252"/>
        <end position="273"/>
    </location>
</feature>
<proteinExistence type="predicted"/>
<sequence>MNLSETQIRRIVDELADEVVNRLLELEAASSGPEGPRNDPERAENNPERLHDQVFIDGEWVDRVPGEQYAQDSAYAAAGNAAINSAIAAGFHPGHQKTQSSTQATSRDARKACDPAGSDPSALSARQPHHRPPGLVASTDQSLPGRHLLGVNDSDGHAEASGERAGSTGAGNSPQVSPSVDVGALTVGERAAHDEVGGTTREGLPPELSDRIRRSINEACALHMRMRDHMMPLSGSGPPTQSRRDRAAWGTVAGRSVCIFVVLGVIALIVAVAS</sequence>
<keyword evidence="2" id="KW-1133">Transmembrane helix</keyword>
<name>A0A839RS85_9ACTN</name>